<keyword evidence="3" id="KW-1185">Reference proteome</keyword>
<feature type="region of interest" description="Disordered" evidence="1">
    <location>
        <begin position="1"/>
        <end position="20"/>
    </location>
</feature>
<reference evidence="2" key="1">
    <citation type="submission" date="2006-10" db="EMBL/GenBank/DDBJ databases">
        <authorList>
            <person name="Amadeo P."/>
            <person name="Zhao Q."/>
            <person name="Wortman J."/>
            <person name="Fraser-Liggett C."/>
            <person name="Carlton J."/>
        </authorList>
    </citation>
    <scope>NUCLEOTIDE SEQUENCE</scope>
    <source>
        <strain evidence="2">G3</strain>
    </source>
</reference>
<dbReference type="InParanoid" id="A2EK63"/>
<organism evidence="2 3">
    <name type="scientific">Trichomonas vaginalis (strain ATCC PRA-98 / G3)</name>
    <dbReference type="NCBI Taxonomy" id="412133"/>
    <lineage>
        <taxon>Eukaryota</taxon>
        <taxon>Metamonada</taxon>
        <taxon>Parabasalia</taxon>
        <taxon>Trichomonadida</taxon>
        <taxon>Trichomonadidae</taxon>
        <taxon>Trichomonas</taxon>
    </lineage>
</organism>
<dbReference type="RefSeq" id="XP_001319179.1">
    <property type="nucleotide sequence ID" value="XM_001319144.1"/>
</dbReference>
<reference evidence="2" key="2">
    <citation type="journal article" date="2007" name="Science">
        <title>Draft genome sequence of the sexually transmitted pathogen Trichomonas vaginalis.</title>
        <authorList>
            <person name="Carlton J.M."/>
            <person name="Hirt R.P."/>
            <person name="Silva J.C."/>
            <person name="Delcher A.L."/>
            <person name="Schatz M."/>
            <person name="Zhao Q."/>
            <person name="Wortman J.R."/>
            <person name="Bidwell S.L."/>
            <person name="Alsmark U.C.M."/>
            <person name="Besteiro S."/>
            <person name="Sicheritz-Ponten T."/>
            <person name="Noel C.J."/>
            <person name="Dacks J.B."/>
            <person name="Foster P.G."/>
            <person name="Simillion C."/>
            <person name="Van de Peer Y."/>
            <person name="Miranda-Saavedra D."/>
            <person name="Barton G.J."/>
            <person name="Westrop G.D."/>
            <person name="Mueller S."/>
            <person name="Dessi D."/>
            <person name="Fiori P.L."/>
            <person name="Ren Q."/>
            <person name="Paulsen I."/>
            <person name="Zhang H."/>
            <person name="Bastida-Corcuera F.D."/>
            <person name="Simoes-Barbosa A."/>
            <person name="Brown M.T."/>
            <person name="Hayes R.D."/>
            <person name="Mukherjee M."/>
            <person name="Okumura C.Y."/>
            <person name="Schneider R."/>
            <person name="Smith A.J."/>
            <person name="Vanacova S."/>
            <person name="Villalvazo M."/>
            <person name="Haas B.J."/>
            <person name="Pertea M."/>
            <person name="Feldblyum T.V."/>
            <person name="Utterback T.R."/>
            <person name="Shu C.L."/>
            <person name="Osoegawa K."/>
            <person name="de Jong P.J."/>
            <person name="Hrdy I."/>
            <person name="Horvathova L."/>
            <person name="Zubacova Z."/>
            <person name="Dolezal P."/>
            <person name="Malik S.B."/>
            <person name="Logsdon J.M. Jr."/>
            <person name="Henze K."/>
            <person name="Gupta A."/>
            <person name="Wang C.C."/>
            <person name="Dunne R.L."/>
            <person name="Upcroft J.A."/>
            <person name="Upcroft P."/>
            <person name="White O."/>
            <person name="Salzberg S.L."/>
            <person name="Tang P."/>
            <person name="Chiu C.-H."/>
            <person name="Lee Y.-S."/>
            <person name="Embley T.M."/>
            <person name="Coombs G.H."/>
            <person name="Mottram J.C."/>
            <person name="Tachezy J."/>
            <person name="Fraser-Liggett C.M."/>
            <person name="Johnson P.J."/>
        </authorList>
    </citation>
    <scope>NUCLEOTIDE SEQUENCE [LARGE SCALE GENOMIC DNA]</scope>
    <source>
        <strain evidence="2">G3</strain>
    </source>
</reference>
<evidence type="ECO:0000313" key="2">
    <source>
        <dbReference type="EMBL" id="EAY06956.1"/>
    </source>
</evidence>
<dbReference type="VEuPathDB" id="TrichDB:TVAGG3_0838360"/>
<sequence length="147" mass="17728">MKNGKKKNNQQQTNETERILASDVEPDERGMCEFYININDKPRVKILIPFRCKVRDIFDLFDPKDEISWVTHSIVVNDTTLWYDNYLYLYENILTKDIAAKIEEDKGETLFEIISFFFGKYFTYYYKKFRAKFQKKEQEPEEIDSES</sequence>
<dbReference type="EMBL" id="DS113411">
    <property type="protein sequence ID" value="EAY06956.1"/>
    <property type="molecule type" value="Genomic_DNA"/>
</dbReference>
<dbReference type="VEuPathDB" id="TrichDB:TVAG_099960"/>
<dbReference type="AlphaFoldDB" id="A2EK63"/>
<dbReference type="Proteomes" id="UP000001542">
    <property type="component" value="Unassembled WGS sequence"/>
</dbReference>
<gene>
    <name evidence="2" type="ORF">TVAG_099960</name>
</gene>
<dbReference type="SMR" id="A2EK63"/>
<evidence type="ECO:0000256" key="1">
    <source>
        <dbReference type="SAM" id="MobiDB-lite"/>
    </source>
</evidence>
<protein>
    <submittedName>
        <fullName evidence="2">Uncharacterized protein</fullName>
    </submittedName>
</protein>
<evidence type="ECO:0000313" key="3">
    <source>
        <dbReference type="Proteomes" id="UP000001542"/>
    </source>
</evidence>
<proteinExistence type="predicted"/>
<dbReference type="KEGG" id="tva:4764839"/>
<name>A2EK63_TRIV3</name>
<accession>A2EK63</accession>